<dbReference type="Pfam" id="PF04069">
    <property type="entry name" value="OpuAC"/>
    <property type="match status" value="1"/>
</dbReference>
<evidence type="ECO:0000256" key="9">
    <source>
        <dbReference type="RuleBase" id="RU363032"/>
    </source>
</evidence>
<dbReference type="SUPFAM" id="SSF161098">
    <property type="entry name" value="MetI-like"/>
    <property type="match status" value="1"/>
</dbReference>
<evidence type="ECO:0000256" key="10">
    <source>
        <dbReference type="SAM" id="MobiDB-lite"/>
    </source>
</evidence>
<organism evidence="12 13">
    <name type="scientific">Tetragenococcus halophilus subsp. halophilus</name>
    <dbReference type="NCBI Taxonomy" id="1513897"/>
    <lineage>
        <taxon>Bacteria</taxon>
        <taxon>Bacillati</taxon>
        <taxon>Bacillota</taxon>
        <taxon>Bacilli</taxon>
        <taxon>Lactobacillales</taxon>
        <taxon>Enterococcaceae</taxon>
        <taxon>Tetragenococcus</taxon>
    </lineage>
</organism>
<evidence type="ECO:0000259" key="11">
    <source>
        <dbReference type="PROSITE" id="PS50928"/>
    </source>
</evidence>
<dbReference type="InterPro" id="IPR000515">
    <property type="entry name" value="MetI-like"/>
</dbReference>
<dbReference type="CDD" id="cd06261">
    <property type="entry name" value="TM_PBP2"/>
    <property type="match status" value="1"/>
</dbReference>
<feature type="transmembrane region" description="Helical" evidence="9">
    <location>
        <begin position="220"/>
        <end position="246"/>
    </location>
</feature>
<dbReference type="PROSITE" id="PS50928">
    <property type="entry name" value="ABC_TM1"/>
    <property type="match status" value="1"/>
</dbReference>
<dbReference type="PANTHER" id="PTHR47737">
    <property type="entry name" value="GLYCINE BETAINE/PROLINE BETAINE TRANSPORT SYSTEM PERMEASE PROTEIN PROW"/>
    <property type="match status" value="1"/>
</dbReference>
<feature type="compositionally biased region" description="Acidic residues" evidence="10">
    <location>
        <begin position="548"/>
        <end position="563"/>
    </location>
</feature>
<proteinExistence type="inferred from homology"/>
<gene>
    <name evidence="12" type="primary">opuABC</name>
    <name evidence="12" type="ORF">TEHN7118_2043</name>
</gene>
<comment type="caution">
    <text evidence="12">The sequence shown here is derived from an EMBL/GenBank/DDBJ whole genome shotgun (WGS) entry which is preliminary data.</text>
</comment>
<dbReference type="SUPFAM" id="SSF53850">
    <property type="entry name" value="Periplasmic binding protein-like II"/>
    <property type="match status" value="1"/>
</dbReference>
<dbReference type="Gene3D" id="3.40.190.100">
    <property type="entry name" value="Glycine betaine-binding periplasmic protein, domain 2"/>
    <property type="match status" value="1"/>
</dbReference>
<dbReference type="GO" id="GO:0043190">
    <property type="term" value="C:ATP-binding cassette (ABC) transporter complex"/>
    <property type="evidence" value="ECO:0007669"/>
    <property type="project" value="InterPro"/>
</dbReference>
<evidence type="ECO:0000256" key="3">
    <source>
        <dbReference type="ARBA" id="ARBA00022475"/>
    </source>
</evidence>
<evidence type="ECO:0000256" key="8">
    <source>
        <dbReference type="ARBA" id="ARBA00035652"/>
    </source>
</evidence>
<evidence type="ECO:0000256" key="1">
    <source>
        <dbReference type="ARBA" id="ARBA00004141"/>
    </source>
</evidence>
<keyword evidence="4 9" id="KW-0812">Transmembrane</keyword>
<comment type="similarity">
    <text evidence="9">Belongs to the binding-protein-dependent transport system permease family.</text>
</comment>
<accession>A0A2H6CW79</accession>
<dbReference type="FunFam" id="1.10.3720.10:FF:000001">
    <property type="entry name" value="Glycine betaine ABC transporter, permease"/>
    <property type="match status" value="1"/>
</dbReference>
<feature type="transmembrane region" description="Helical" evidence="9">
    <location>
        <begin position="293"/>
        <end position="312"/>
    </location>
</feature>
<dbReference type="GO" id="GO:0005275">
    <property type="term" value="F:amine transmembrane transporter activity"/>
    <property type="evidence" value="ECO:0007669"/>
    <property type="project" value="TreeGrafter"/>
</dbReference>
<dbReference type="PANTHER" id="PTHR47737:SF1">
    <property type="entry name" value="GLYCINE BETAINE_PROLINE BETAINE TRANSPORT SYSTEM PERMEASE PROTEIN PROW"/>
    <property type="match status" value="1"/>
</dbReference>
<protein>
    <submittedName>
        <fullName evidence="12">Glycine betaine ABC transporter permease/glycine betaine-binding protein</fullName>
    </submittedName>
</protein>
<evidence type="ECO:0000313" key="12">
    <source>
        <dbReference type="EMBL" id="GBD69237.1"/>
    </source>
</evidence>
<dbReference type="RefSeq" id="WP_103103707.1">
    <property type="nucleotide sequence ID" value="NZ_BDEC01000149.1"/>
</dbReference>
<evidence type="ECO:0000256" key="2">
    <source>
        <dbReference type="ARBA" id="ARBA00022448"/>
    </source>
</evidence>
<feature type="domain" description="ABC transmembrane type-1" evidence="11">
    <location>
        <begin position="94"/>
        <end position="273"/>
    </location>
</feature>
<keyword evidence="2 9" id="KW-0813">Transport</keyword>
<dbReference type="GO" id="GO:0015226">
    <property type="term" value="F:carnitine transmembrane transporter activity"/>
    <property type="evidence" value="ECO:0007669"/>
    <property type="project" value="TreeGrafter"/>
</dbReference>
<name>A0A2H6CW79_TETHA</name>
<dbReference type="Gene3D" id="1.10.3720.10">
    <property type="entry name" value="MetI-like"/>
    <property type="match status" value="1"/>
</dbReference>
<comment type="similarity">
    <text evidence="7">In the C-terminal section; belongs to the OsmX family.</text>
</comment>
<dbReference type="InterPro" id="IPR007210">
    <property type="entry name" value="ABC_Gly_betaine_transp_sub-bd"/>
</dbReference>
<comment type="similarity">
    <text evidence="8">In the N-terminal section; belongs to the binding-protein-dependent transport system permease family.</text>
</comment>
<dbReference type="GO" id="GO:0031460">
    <property type="term" value="P:glycine betaine transport"/>
    <property type="evidence" value="ECO:0007669"/>
    <property type="project" value="TreeGrafter"/>
</dbReference>
<evidence type="ECO:0000256" key="6">
    <source>
        <dbReference type="ARBA" id="ARBA00023136"/>
    </source>
</evidence>
<evidence type="ECO:0000256" key="7">
    <source>
        <dbReference type="ARBA" id="ARBA00035642"/>
    </source>
</evidence>
<comment type="subcellular location">
    <subcellularLocation>
        <location evidence="9">Cell membrane</location>
        <topology evidence="9">Multi-pass membrane protein</topology>
    </subcellularLocation>
    <subcellularLocation>
        <location evidence="1">Membrane</location>
        <topology evidence="1">Multi-pass membrane protein</topology>
    </subcellularLocation>
</comment>
<evidence type="ECO:0000256" key="5">
    <source>
        <dbReference type="ARBA" id="ARBA00022989"/>
    </source>
</evidence>
<dbReference type="Pfam" id="PF00528">
    <property type="entry name" value="BPD_transp_1"/>
    <property type="match status" value="1"/>
</dbReference>
<keyword evidence="6 9" id="KW-0472">Membrane</keyword>
<feature type="compositionally biased region" description="Basic and acidic residues" evidence="10">
    <location>
        <begin position="564"/>
        <end position="575"/>
    </location>
</feature>
<dbReference type="AlphaFoldDB" id="A0A2H6CW79"/>
<dbReference type="GO" id="GO:0015871">
    <property type="term" value="P:choline transport"/>
    <property type="evidence" value="ECO:0007669"/>
    <property type="project" value="TreeGrafter"/>
</dbReference>
<keyword evidence="5 9" id="KW-1133">Transmembrane helix</keyword>
<feature type="transmembrane region" description="Helical" evidence="9">
    <location>
        <begin position="48"/>
        <end position="66"/>
    </location>
</feature>
<dbReference type="CDD" id="cd13639">
    <property type="entry name" value="PBP2_OpuAC_like"/>
    <property type="match status" value="1"/>
</dbReference>
<keyword evidence="13" id="KW-1185">Reference proteome</keyword>
<reference evidence="12 13" key="1">
    <citation type="submission" date="2016-05" db="EMBL/GenBank/DDBJ databases">
        <title>Whole genome sequencing of Tetragenococcus halophilus subsp. halophilus NISL 7118.</title>
        <authorList>
            <person name="Shiwa Y."/>
            <person name="Nishimura I."/>
            <person name="Yoshikawa H."/>
            <person name="Koyama Y."/>
            <person name="Oguma T."/>
        </authorList>
    </citation>
    <scope>NUCLEOTIDE SEQUENCE [LARGE SCALE GENOMIC DNA]</scope>
    <source>
        <strain evidence="12 13">NISL 7118</strain>
    </source>
</reference>
<feature type="region of interest" description="Disordered" evidence="10">
    <location>
        <begin position="548"/>
        <end position="575"/>
    </location>
</feature>
<evidence type="ECO:0000313" key="13">
    <source>
        <dbReference type="Proteomes" id="UP000236214"/>
    </source>
</evidence>
<dbReference type="Proteomes" id="UP000236214">
    <property type="component" value="Unassembled WGS sequence"/>
</dbReference>
<dbReference type="InterPro" id="IPR035906">
    <property type="entry name" value="MetI-like_sf"/>
</dbReference>
<keyword evidence="3" id="KW-1003">Cell membrane</keyword>
<dbReference type="EMBL" id="BDEC01000149">
    <property type="protein sequence ID" value="GBD69237.1"/>
    <property type="molecule type" value="Genomic_DNA"/>
</dbReference>
<feature type="transmembrane region" description="Helical" evidence="9">
    <location>
        <begin position="252"/>
        <end position="272"/>
    </location>
</feature>
<feature type="transmembrane region" description="Helical" evidence="9">
    <location>
        <begin position="94"/>
        <end position="117"/>
    </location>
</feature>
<feature type="transmembrane region" description="Helical" evidence="9">
    <location>
        <begin position="72"/>
        <end position="87"/>
    </location>
</feature>
<dbReference type="Gene3D" id="3.40.190.10">
    <property type="entry name" value="Periplasmic binding protein-like II"/>
    <property type="match status" value="1"/>
</dbReference>
<feature type="transmembrane region" description="Helical" evidence="9">
    <location>
        <begin position="142"/>
        <end position="166"/>
    </location>
</feature>
<evidence type="ECO:0000256" key="4">
    <source>
        <dbReference type="ARBA" id="ARBA00022692"/>
    </source>
</evidence>
<sequence>MLDFLQQQIPLAQWIDAGVDWLTQHLSGLFSFLQTVGQAVMDFMTNTLSAVPPLLLMVLLAITAYFVFHRKWWIPIIVFLGLLLIYNQEMWQDLLNTVTLVIISSLVAIVIGVPLGILMSKSEVAKSIIQPILDVMQTMPGFVYLIPAVAFFGVGMVPGVFASVIFSLPPTVRMTNLGIRQISTELVEASDSFGGTPWQKLFKLDLPLAKGSIFAGINQTIMLALSMVVIASMIGAPGLGVGVLAAVQRSDVGNGFVYGVGIVILAIIMDRFTQAMNRPSSQQGQRLSKKKRMAINGAVAIGVIFFAVYGVYQASSGSNRGTITLGYAQQDDQVVSTNVMAQVLEEQGYNVNMTSLDIPVVWQAVANGQVDANTGAWLPITHQAQYEEFKDDLDDLGPHIDKEAKLGLVVPSYMDDVDSIEDLDDQANQKITGIEPGAGIVSATDETLEAYPNLSDWEQTISSTGAMNAQLERAISSEDEIVVTGWSPYWIFQRYDLKYLDDPKGTMGEAESIDTIARLGLEEDMPEAYQILDNFEWEASDMESIMLDIEDGADPEDAASDWIDENRDKVDSWVE</sequence>